<feature type="transmembrane region" description="Helical" evidence="11">
    <location>
        <begin position="12"/>
        <end position="32"/>
    </location>
</feature>
<name>A0ABW4BX68_9LACO</name>
<evidence type="ECO:0000313" key="12">
    <source>
        <dbReference type="EMBL" id="MFD1419014.1"/>
    </source>
</evidence>
<dbReference type="NCBIfam" id="TIGR00739">
    <property type="entry name" value="yajC"/>
    <property type="match status" value="1"/>
</dbReference>
<evidence type="ECO:0000256" key="11">
    <source>
        <dbReference type="SAM" id="Phobius"/>
    </source>
</evidence>
<comment type="similarity">
    <text evidence="2">Belongs to the YajC family.</text>
</comment>
<accession>A0ABW4BX68</accession>
<evidence type="ECO:0000256" key="6">
    <source>
        <dbReference type="ARBA" id="ARBA00022927"/>
    </source>
</evidence>
<dbReference type="InterPro" id="IPR003849">
    <property type="entry name" value="Preprotein_translocase_YajC"/>
</dbReference>
<organism evidence="12 13">
    <name type="scientific">Companilactobacillus keshanensis</name>
    <dbReference type="NCBI Taxonomy" id="2486003"/>
    <lineage>
        <taxon>Bacteria</taxon>
        <taxon>Bacillati</taxon>
        <taxon>Bacillota</taxon>
        <taxon>Bacilli</taxon>
        <taxon>Lactobacillales</taxon>
        <taxon>Lactobacillaceae</taxon>
        <taxon>Companilactobacillus</taxon>
    </lineage>
</organism>
<dbReference type="PRINTS" id="PR01853">
    <property type="entry name" value="YAJCTRNLCASE"/>
</dbReference>
<evidence type="ECO:0000256" key="7">
    <source>
        <dbReference type="ARBA" id="ARBA00022989"/>
    </source>
</evidence>
<evidence type="ECO:0000313" key="13">
    <source>
        <dbReference type="Proteomes" id="UP001597251"/>
    </source>
</evidence>
<keyword evidence="5 11" id="KW-0812">Transmembrane</keyword>
<evidence type="ECO:0000256" key="4">
    <source>
        <dbReference type="ARBA" id="ARBA00022475"/>
    </source>
</evidence>
<keyword evidence="8" id="KW-0811">Translocation</keyword>
<dbReference type="PANTHER" id="PTHR33909">
    <property type="entry name" value="SEC TRANSLOCON ACCESSORY COMPLEX SUBUNIT YAJC"/>
    <property type="match status" value="1"/>
</dbReference>
<dbReference type="PANTHER" id="PTHR33909:SF1">
    <property type="entry name" value="SEC TRANSLOCON ACCESSORY COMPLEX SUBUNIT YAJC"/>
    <property type="match status" value="1"/>
</dbReference>
<dbReference type="Pfam" id="PF02699">
    <property type="entry name" value="YajC"/>
    <property type="match status" value="1"/>
</dbReference>
<evidence type="ECO:0000256" key="3">
    <source>
        <dbReference type="ARBA" id="ARBA00022448"/>
    </source>
</evidence>
<proteinExistence type="inferred from homology"/>
<protein>
    <submittedName>
        <fullName evidence="12">Preprotein translocase subunit YajC</fullName>
    </submittedName>
</protein>
<evidence type="ECO:0000256" key="5">
    <source>
        <dbReference type="ARBA" id="ARBA00022692"/>
    </source>
</evidence>
<comment type="caution">
    <text evidence="12">The sequence shown here is derived from an EMBL/GenBank/DDBJ whole genome shotgun (WGS) entry which is preliminary data.</text>
</comment>
<keyword evidence="3" id="KW-0813">Transport</keyword>
<keyword evidence="4" id="KW-1003">Cell membrane</keyword>
<evidence type="ECO:0000256" key="1">
    <source>
        <dbReference type="ARBA" id="ARBA00004162"/>
    </source>
</evidence>
<evidence type="ECO:0000256" key="9">
    <source>
        <dbReference type="ARBA" id="ARBA00023136"/>
    </source>
</evidence>
<dbReference type="RefSeq" id="WP_125676169.1">
    <property type="nucleotide sequence ID" value="NZ_JBHTOI010000047.1"/>
</dbReference>
<dbReference type="EMBL" id="JBHTOI010000047">
    <property type="protein sequence ID" value="MFD1419014.1"/>
    <property type="molecule type" value="Genomic_DNA"/>
</dbReference>
<keyword evidence="13" id="KW-1185">Reference proteome</keyword>
<comment type="subcellular location">
    <subcellularLocation>
        <location evidence="1">Cell membrane</location>
        <topology evidence="1">Single-pass membrane protein</topology>
    </subcellularLocation>
</comment>
<keyword evidence="7 11" id="KW-1133">Transmembrane helix</keyword>
<gene>
    <name evidence="12" type="primary">yajC</name>
    <name evidence="12" type="ORF">ACFQ42_09675</name>
</gene>
<dbReference type="SMART" id="SM01323">
    <property type="entry name" value="YajC"/>
    <property type="match status" value="1"/>
</dbReference>
<evidence type="ECO:0000256" key="2">
    <source>
        <dbReference type="ARBA" id="ARBA00006742"/>
    </source>
</evidence>
<keyword evidence="9 11" id="KW-0472">Membrane</keyword>
<feature type="region of interest" description="Disordered" evidence="10">
    <location>
        <begin position="97"/>
        <end position="146"/>
    </location>
</feature>
<reference evidence="13" key="1">
    <citation type="journal article" date="2019" name="Int. J. Syst. Evol. Microbiol.">
        <title>The Global Catalogue of Microorganisms (GCM) 10K type strain sequencing project: providing services to taxonomists for standard genome sequencing and annotation.</title>
        <authorList>
            <consortium name="The Broad Institute Genomics Platform"/>
            <consortium name="The Broad Institute Genome Sequencing Center for Infectious Disease"/>
            <person name="Wu L."/>
            <person name="Ma J."/>
        </authorList>
    </citation>
    <scope>NUCLEOTIDE SEQUENCE [LARGE SCALE GENOMIC DNA]</scope>
    <source>
        <strain evidence="13">CCM 8936</strain>
    </source>
</reference>
<keyword evidence="6" id="KW-0653">Protein transport</keyword>
<evidence type="ECO:0000256" key="10">
    <source>
        <dbReference type="SAM" id="MobiDB-lite"/>
    </source>
</evidence>
<sequence>MLTLGAAAGGLSSYSFFIIIILMVVVMYFMSVRPQKKQREKREQMLKAMSDGDNVVTLGGIKGKIHSIDQEAKEVVVDCDGIYLTFDMNFIRKSTPADKTVEAKPAEPAKTEAKPEAETKPEETSTEAAPKEAKDDAKTDETKEDK</sequence>
<dbReference type="Proteomes" id="UP001597251">
    <property type="component" value="Unassembled WGS sequence"/>
</dbReference>
<evidence type="ECO:0000256" key="8">
    <source>
        <dbReference type="ARBA" id="ARBA00023010"/>
    </source>
</evidence>